<proteinExistence type="predicted"/>
<dbReference type="OrthoDB" id="2744543at2759"/>
<dbReference type="CDD" id="cd04301">
    <property type="entry name" value="NAT_SF"/>
    <property type="match status" value="1"/>
</dbReference>
<dbReference type="PANTHER" id="PTHR42791">
    <property type="entry name" value="GNAT FAMILY ACETYLTRANSFERASE"/>
    <property type="match status" value="1"/>
</dbReference>
<organism evidence="2 3">
    <name type="scientific">Dactylonectria macrodidyma</name>
    <dbReference type="NCBI Taxonomy" id="307937"/>
    <lineage>
        <taxon>Eukaryota</taxon>
        <taxon>Fungi</taxon>
        <taxon>Dikarya</taxon>
        <taxon>Ascomycota</taxon>
        <taxon>Pezizomycotina</taxon>
        <taxon>Sordariomycetes</taxon>
        <taxon>Hypocreomycetidae</taxon>
        <taxon>Hypocreales</taxon>
        <taxon>Nectriaceae</taxon>
        <taxon>Dactylonectria</taxon>
    </lineage>
</organism>
<evidence type="ECO:0000259" key="1">
    <source>
        <dbReference type="PROSITE" id="PS51186"/>
    </source>
</evidence>
<dbReference type="InterPro" id="IPR000182">
    <property type="entry name" value="GNAT_dom"/>
</dbReference>
<comment type="caution">
    <text evidence="2">The sequence shown here is derived from an EMBL/GenBank/DDBJ whole genome shotgun (WGS) entry which is preliminary data.</text>
</comment>
<dbReference type="InterPro" id="IPR052523">
    <property type="entry name" value="Trichothecene_AcTrans"/>
</dbReference>
<dbReference type="AlphaFoldDB" id="A0A9P9DM46"/>
<dbReference type="SUPFAM" id="SSF55729">
    <property type="entry name" value="Acyl-CoA N-acyltransferases (Nat)"/>
    <property type="match status" value="1"/>
</dbReference>
<accession>A0A9P9DM46</accession>
<protein>
    <submittedName>
        <fullName evidence="2">Acyl-CoA N-acyltransferase</fullName>
    </submittedName>
</protein>
<dbReference type="PANTHER" id="PTHR42791:SF2">
    <property type="entry name" value="N-ACETYLTRANSFERASE DOMAIN-CONTAINING PROTEIN"/>
    <property type="match status" value="1"/>
</dbReference>
<dbReference type="PROSITE" id="PS51186">
    <property type="entry name" value="GNAT"/>
    <property type="match status" value="1"/>
</dbReference>
<evidence type="ECO:0000313" key="2">
    <source>
        <dbReference type="EMBL" id="KAH7121447.1"/>
    </source>
</evidence>
<gene>
    <name evidence="2" type="ORF">EDB81DRAFT_700283</name>
</gene>
<dbReference type="Proteomes" id="UP000738349">
    <property type="component" value="Unassembled WGS sequence"/>
</dbReference>
<sequence length="230" mass="25801">MSSVTIRPATVADKDAMADVHDKAMTPFLEFYNALWTKSPSEVIPILTDKALRNPKFVFLVAEVEGSVVGFTRYTIVPAQKPADEKPPHLLLIQPKEQLKEIWVRFNARDDEMDACKQEAAKGQRHYYVLHLMIHPDYQRRGIGGKLLQTVIDRADAEGVPTILTSSKVAHGLYLKLGFEDLGVWTVDCEAWAKEVVEANAKSGIKQNEDLAHKYAGVTEVEACMIRNPR</sequence>
<dbReference type="Pfam" id="PF00583">
    <property type="entry name" value="Acetyltransf_1"/>
    <property type="match status" value="1"/>
</dbReference>
<dbReference type="GO" id="GO:0016747">
    <property type="term" value="F:acyltransferase activity, transferring groups other than amino-acyl groups"/>
    <property type="evidence" value="ECO:0007669"/>
    <property type="project" value="InterPro"/>
</dbReference>
<dbReference type="InterPro" id="IPR016181">
    <property type="entry name" value="Acyl_CoA_acyltransferase"/>
</dbReference>
<dbReference type="EMBL" id="JAGMUV010000024">
    <property type="protein sequence ID" value="KAH7121447.1"/>
    <property type="molecule type" value="Genomic_DNA"/>
</dbReference>
<dbReference type="Gene3D" id="3.40.630.30">
    <property type="match status" value="1"/>
</dbReference>
<evidence type="ECO:0000313" key="3">
    <source>
        <dbReference type="Proteomes" id="UP000738349"/>
    </source>
</evidence>
<name>A0A9P9DM46_9HYPO</name>
<feature type="domain" description="N-acetyltransferase" evidence="1">
    <location>
        <begin position="4"/>
        <end position="197"/>
    </location>
</feature>
<keyword evidence="3" id="KW-1185">Reference proteome</keyword>
<reference evidence="2" key="1">
    <citation type="journal article" date="2021" name="Nat. Commun.">
        <title>Genetic determinants of endophytism in the Arabidopsis root mycobiome.</title>
        <authorList>
            <person name="Mesny F."/>
            <person name="Miyauchi S."/>
            <person name="Thiergart T."/>
            <person name="Pickel B."/>
            <person name="Atanasova L."/>
            <person name="Karlsson M."/>
            <person name="Huettel B."/>
            <person name="Barry K.W."/>
            <person name="Haridas S."/>
            <person name="Chen C."/>
            <person name="Bauer D."/>
            <person name="Andreopoulos W."/>
            <person name="Pangilinan J."/>
            <person name="LaButti K."/>
            <person name="Riley R."/>
            <person name="Lipzen A."/>
            <person name="Clum A."/>
            <person name="Drula E."/>
            <person name="Henrissat B."/>
            <person name="Kohler A."/>
            <person name="Grigoriev I.V."/>
            <person name="Martin F.M."/>
            <person name="Hacquard S."/>
        </authorList>
    </citation>
    <scope>NUCLEOTIDE SEQUENCE</scope>
    <source>
        <strain evidence="2">MPI-CAGE-AT-0147</strain>
    </source>
</reference>